<dbReference type="AlphaFoldDB" id="A0A133U4D4"/>
<dbReference type="Pfam" id="PF01841">
    <property type="entry name" value="Transglut_core"/>
    <property type="match status" value="1"/>
</dbReference>
<dbReference type="Gene3D" id="3.10.620.30">
    <property type="match status" value="1"/>
</dbReference>
<organism evidence="2 3">
    <name type="scientific">candidate division MSBL1 archaeon SCGC-AAA259A05</name>
    <dbReference type="NCBI Taxonomy" id="1698259"/>
    <lineage>
        <taxon>Archaea</taxon>
        <taxon>Methanobacteriati</taxon>
        <taxon>Methanobacteriota</taxon>
        <taxon>candidate division MSBL1</taxon>
    </lineage>
</organism>
<sequence length="187" mass="21408">MSKKPGRAENPYKQAKKLYQWIMENMQEKPSPPHERGAESSLISKEGDCGDYSFIFTAACRVLGIPARPVFGEFLSKRGNKQRRAHAWAEFYLPKYGWIPVDPATAQGAELNPEKAKFLGLKASCKGWFGHLDNKRIIYAKNMNLKIPLSRYEFPLEGNRMSVFQPSFFIGYPMMHAPEVIQEFKSK</sequence>
<protein>
    <recommendedName>
        <fullName evidence="1">Transglutaminase-like domain-containing protein</fullName>
    </recommendedName>
</protein>
<evidence type="ECO:0000313" key="2">
    <source>
        <dbReference type="EMBL" id="KXA89052.1"/>
    </source>
</evidence>
<dbReference type="SMART" id="SM00460">
    <property type="entry name" value="TGc"/>
    <property type="match status" value="1"/>
</dbReference>
<reference evidence="2 3" key="1">
    <citation type="journal article" date="2016" name="Sci. Rep.">
        <title>Metabolic traits of an uncultured archaeal lineage -MSBL1- from brine pools of the Red Sea.</title>
        <authorList>
            <person name="Mwirichia R."/>
            <person name="Alam I."/>
            <person name="Rashid M."/>
            <person name="Vinu M."/>
            <person name="Ba-Alawi W."/>
            <person name="Anthony Kamau A."/>
            <person name="Kamanda Ngugi D."/>
            <person name="Goker M."/>
            <person name="Klenk H.P."/>
            <person name="Bajic V."/>
            <person name="Stingl U."/>
        </authorList>
    </citation>
    <scope>NUCLEOTIDE SEQUENCE [LARGE SCALE GENOMIC DNA]</scope>
    <source>
        <strain evidence="2">SCGC-AAA259A05</strain>
    </source>
</reference>
<dbReference type="PANTHER" id="PTHR38339:SF1">
    <property type="entry name" value="TRANSGLUTAMINASE-LIKE DOMAIN-CONTAINING PROTEIN"/>
    <property type="match status" value="1"/>
</dbReference>
<name>A0A133U4D4_9EURY</name>
<evidence type="ECO:0000313" key="3">
    <source>
        <dbReference type="Proteomes" id="UP000070163"/>
    </source>
</evidence>
<keyword evidence="3" id="KW-1185">Reference proteome</keyword>
<dbReference type="PANTHER" id="PTHR38339">
    <property type="entry name" value="TRANSGLUTAMINASE DOMAIN PROTEIN"/>
    <property type="match status" value="1"/>
</dbReference>
<evidence type="ECO:0000259" key="1">
    <source>
        <dbReference type="SMART" id="SM00460"/>
    </source>
</evidence>
<feature type="domain" description="Transglutaminase-like" evidence="1">
    <location>
        <begin position="41"/>
        <end position="105"/>
    </location>
</feature>
<proteinExistence type="predicted"/>
<gene>
    <name evidence="2" type="ORF">AKJ57_05905</name>
</gene>
<accession>A0A133U4D4</accession>
<comment type="caution">
    <text evidence="2">The sequence shown here is derived from an EMBL/GenBank/DDBJ whole genome shotgun (WGS) entry which is preliminary data.</text>
</comment>
<dbReference type="EMBL" id="LHXJ01000101">
    <property type="protein sequence ID" value="KXA89052.1"/>
    <property type="molecule type" value="Genomic_DNA"/>
</dbReference>
<dbReference type="InterPro" id="IPR038765">
    <property type="entry name" value="Papain-like_cys_pep_sf"/>
</dbReference>
<dbReference type="InterPro" id="IPR002931">
    <property type="entry name" value="Transglutaminase-like"/>
</dbReference>
<dbReference type="SUPFAM" id="SSF54001">
    <property type="entry name" value="Cysteine proteinases"/>
    <property type="match status" value="1"/>
</dbReference>
<dbReference type="Proteomes" id="UP000070163">
    <property type="component" value="Unassembled WGS sequence"/>
</dbReference>